<protein>
    <recommendedName>
        <fullName evidence="1">DUF6589 domain-containing protein</fullName>
    </recommendedName>
</protein>
<dbReference type="Pfam" id="PF20231">
    <property type="entry name" value="DUF6589"/>
    <property type="match status" value="1"/>
</dbReference>
<dbReference type="Gene3D" id="3.30.40.10">
    <property type="entry name" value="Zinc/RING finger domain, C3HC4 (zinc finger)"/>
    <property type="match status" value="2"/>
</dbReference>
<dbReference type="OrthoDB" id="6123456at2759"/>
<evidence type="ECO:0000313" key="2">
    <source>
        <dbReference type="EMBL" id="CAG2236212.1"/>
    </source>
</evidence>
<dbReference type="EMBL" id="CAJPWZ010002343">
    <property type="protein sequence ID" value="CAG2236212.1"/>
    <property type="molecule type" value="Genomic_DNA"/>
</dbReference>
<proteinExistence type="predicted"/>
<dbReference type="InterPro" id="IPR046496">
    <property type="entry name" value="DUF6589"/>
</dbReference>
<comment type="caution">
    <text evidence="2">The sequence shown here is derived from an EMBL/GenBank/DDBJ whole genome shotgun (WGS) entry which is preliminary data.</text>
</comment>
<dbReference type="Proteomes" id="UP000683360">
    <property type="component" value="Unassembled WGS sequence"/>
</dbReference>
<sequence>MEIIVGRIIGRHLKWFSDNFSDCIIPHVVHDHSAESAHRSVLVNLGVFDVNPSSTQGAITIYENLQRYVPSIAGNPYTTAVFGDGLSCERGNDAHRARANGLNPWDRLEGCEPSAQEFHKEMLLLQDYYDLLFKGSSAADRGTLVHLKNLFNFRTVKSDVSDNFTHAWELMCLATEGFVCLLTMQITEMEDADSEPANIETTLVNGDFEQRNQYFTDVCSTVVQRLWHTLNTNALTVDDGTGPPVFCCGEDLDDDTIACSAGTNCTHGEVFHYMCADIDPNNLPENWHCSEECRNRTNLYAFCYCRQNLGNDEPMIGCAAGSACTNREWYHMKCVHINSENVPKGDWFCHDACKTAKRGKRKRGKKSVDKPEQVSDHIYNYSRSMAWLGLNLLCRRDAVREADGNAMITHWKLDLVHFFASKHPKYLILAHRLLASVHGWLPEKLREDIIHNRTVNYGGGIGRNLPMDFMNEILNRLFKELLSCAKGQYTNATIQRCSQIIGPLGEALDTVFDSQVVENELYRHRRRSGNRDENVKQLISFLQNDKLFAFTVGRNHKAFPDFQFSENPRNPGQFQPKMIQLSKKLDKRRRVILNDD</sequence>
<keyword evidence="3" id="KW-1185">Reference proteome</keyword>
<dbReference type="AlphaFoldDB" id="A0A8S3TRQ0"/>
<dbReference type="InterPro" id="IPR013083">
    <property type="entry name" value="Znf_RING/FYVE/PHD"/>
</dbReference>
<gene>
    <name evidence="2" type="ORF">MEDL_48745</name>
</gene>
<evidence type="ECO:0000259" key="1">
    <source>
        <dbReference type="Pfam" id="PF20231"/>
    </source>
</evidence>
<evidence type="ECO:0000313" key="3">
    <source>
        <dbReference type="Proteomes" id="UP000683360"/>
    </source>
</evidence>
<dbReference type="InterPro" id="IPR011011">
    <property type="entry name" value="Znf_FYVE_PHD"/>
</dbReference>
<name>A0A8S3TRQ0_MYTED</name>
<accession>A0A8S3TRQ0</accession>
<reference evidence="2" key="1">
    <citation type="submission" date="2021-03" db="EMBL/GenBank/DDBJ databases">
        <authorList>
            <person name="Bekaert M."/>
        </authorList>
    </citation>
    <scope>NUCLEOTIDE SEQUENCE</scope>
</reference>
<organism evidence="2 3">
    <name type="scientific">Mytilus edulis</name>
    <name type="common">Blue mussel</name>
    <dbReference type="NCBI Taxonomy" id="6550"/>
    <lineage>
        <taxon>Eukaryota</taxon>
        <taxon>Metazoa</taxon>
        <taxon>Spiralia</taxon>
        <taxon>Lophotrochozoa</taxon>
        <taxon>Mollusca</taxon>
        <taxon>Bivalvia</taxon>
        <taxon>Autobranchia</taxon>
        <taxon>Pteriomorphia</taxon>
        <taxon>Mytilida</taxon>
        <taxon>Mytiloidea</taxon>
        <taxon>Mytilidae</taxon>
        <taxon>Mytilinae</taxon>
        <taxon>Mytilus</taxon>
    </lineage>
</organism>
<dbReference type="SUPFAM" id="SSF57903">
    <property type="entry name" value="FYVE/PHD zinc finger"/>
    <property type="match status" value="1"/>
</dbReference>
<feature type="domain" description="DUF6589" evidence="1">
    <location>
        <begin position="32"/>
        <end position="510"/>
    </location>
</feature>